<feature type="domain" description="Serine hydroxymethyltransferase-like" evidence="7">
    <location>
        <begin position="11"/>
        <end position="388"/>
    </location>
</feature>
<dbReference type="InterPro" id="IPR019798">
    <property type="entry name" value="Ser_HO-MeTrfase_PLP_BS"/>
</dbReference>
<dbReference type="InterPro" id="IPR015421">
    <property type="entry name" value="PyrdxlP-dep_Trfase_major"/>
</dbReference>
<feature type="modified residue" description="N6-(pyridoxal phosphate)lysine" evidence="6">
    <location>
        <position position="233"/>
    </location>
</feature>
<dbReference type="InterPro" id="IPR049943">
    <property type="entry name" value="Ser_HO-MeTrfase-like"/>
</dbReference>
<dbReference type="RefSeq" id="WP_064789160.1">
    <property type="nucleotide sequence ID" value="NZ_CP031555.1"/>
</dbReference>
<reference evidence="8 9" key="1">
    <citation type="submission" date="2018-08" db="EMBL/GenBank/DDBJ databases">
        <title>Complete genome sequence of type strain Thalassospira indica MCCC 1A01103T, isolated from isolated from deep seawater of the Indian Ocean.</title>
        <authorList>
            <person name="Liu Y."/>
        </authorList>
    </citation>
    <scope>NUCLEOTIDE SEQUENCE [LARGE SCALE GENOMIC DNA]</scope>
    <source>
        <strain evidence="8 9">PB8BT</strain>
    </source>
</reference>
<comment type="subunit">
    <text evidence="6">Homodimer.</text>
</comment>
<gene>
    <name evidence="6" type="primary">glyA</name>
    <name evidence="8" type="ORF">DY252_12890</name>
</gene>
<keyword evidence="6" id="KW-0963">Cytoplasm</keyword>
<evidence type="ECO:0000256" key="4">
    <source>
        <dbReference type="ARBA" id="ARBA00022679"/>
    </source>
</evidence>
<dbReference type="PANTHER" id="PTHR11680">
    <property type="entry name" value="SERINE HYDROXYMETHYLTRANSFERASE"/>
    <property type="match status" value="1"/>
</dbReference>
<dbReference type="Gene3D" id="3.90.1150.10">
    <property type="entry name" value="Aspartate Aminotransferase, domain 1"/>
    <property type="match status" value="1"/>
</dbReference>
<feature type="site" description="Plays an important role in substrate specificity" evidence="6">
    <location>
        <position position="232"/>
    </location>
</feature>
<keyword evidence="9" id="KW-1185">Reference proteome</keyword>
<evidence type="ECO:0000313" key="9">
    <source>
        <dbReference type="Proteomes" id="UP000256971"/>
    </source>
</evidence>
<dbReference type="CDD" id="cd00378">
    <property type="entry name" value="SHMT"/>
    <property type="match status" value="1"/>
</dbReference>
<evidence type="ECO:0000256" key="6">
    <source>
        <dbReference type="HAMAP-Rule" id="MF_00051"/>
    </source>
</evidence>
<dbReference type="InterPro" id="IPR001085">
    <property type="entry name" value="Ser_HO-MeTrfase"/>
</dbReference>
<dbReference type="SUPFAM" id="SSF53383">
    <property type="entry name" value="PLP-dependent transferases"/>
    <property type="match status" value="1"/>
</dbReference>
<keyword evidence="4 6" id="KW-0808">Transferase</keyword>
<organism evidence="8 9">
    <name type="scientific">Thalassospira indica</name>
    <dbReference type="NCBI Taxonomy" id="1891279"/>
    <lineage>
        <taxon>Bacteria</taxon>
        <taxon>Pseudomonadati</taxon>
        <taxon>Pseudomonadota</taxon>
        <taxon>Alphaproteobacteria</taxon>
        <taxon>Rhodospirillales</taxon>
        <taxon>Thalassospiraceae</taxon>
        <taxon>Thalassospira</taxon>
    </lineage>
</organism>
<keyword evidence="3 6" id="KW-0554">One-carbon metabolism</keyword>
<dbReference type="InterPro" id="IPR015424">
    <property type="entry name" value="PyrdxlP-dep_Trfase"/>
</dbReference>
<dbReference type="EC" id="2.1.2.1" evidence="6"/>
<comment type="similarity">
    <text evidence="2 6">Belongs to the SHMT family.</text>
</comment>
<dbReference type="PROSITE" id="PS00096">
    <property type="entry name" value="SHMT"/>
    <property type="match status" value="1"/>
</dbReference>
<dbReference type="HAMAP" id="MF_00051">
    <property type="entry name" value="SHMT"/>
    <property type="match status" value="1"/>
</dbReference>
<name>A0ABM6XZ92_9PROT</name>
<dbReference type="InterPro" id="IPR039429">
    <property type="entry name" value="SHMT-like_dom"/>
</dbReference>
<sequence length="424" mass="45345">MSFKGFFTTSLAEADPALYKSVTDELDRQQNQIEMIASENIVSKAVIEAQGTVLTNKYAEGYPSRRYYGGCEYVDVAEQLAIDRAKEIFGCEFVNVQPHSGAQANGAVMLALCKPGDTILGMSLDAGGHLTHGARPALSGKWFNAVQYGVREDDLTLDYDQVEALAVEHKPALIIAGGSAIPRQIDFKRFREIADKVGALLMVDMAHFAGLVAGGVHPSPLPYADVVTTTTHKTLRGPRGGMILSNNLEIGKKINSAVFPGLQGGPLMHVIAAKAVAFGEALRPEFKAYAQQVVDNAKALAEVLVKRGFDIVTGGTDTHLMLVDLRPKGLKGNTAEVALERAGITCNKNGIPFDTEKPTITSGVRLGTPAGTTRGFGVAEFQQIGELIGDVLDAMVDNPEGNAEVEAAVRAKVEDLCKRFPIYS</sequence>
<protein>
    <recommendedName>
        <fullName evidence="6">Serine hydroxymethyltransferase</fullName>
        <shortName evidence="6">SHMT</shortName>
        <shortName evidence="6">Serine methylase</shortName>
        <ecNumber evidence="6">2.1.2.1</ecNumber>
    </recommendedName>
</protein>
<evidence type="ECO:0000256" key="2">
    <source>
        <dbReference type="ARBA" id="ARBA00006376"/>
    </source>
</evidence>
<dbReference type="InterPro" id="IPR015422">
    <property type="entry name" value="PyrdxlP-dep_Trfase_small"/>
</dbReference>
<evidence type="ECO:0000256" key="1">
    <source>
        <dbReference type="ARBA" id="ARBA00001933"/>
    </source>
</evidence>
<evidence type="ECO:0000256" key="3">
    <source>
        <dbReference type="ARBA" id="ARBA00022563"/>
    </source>
</evidence>
<dbReference type="Proteomes" id="UP000256971">
    <property type="component" value="Chromosome"/>
</dbReference>
<comment type="caution">
    <text evidence="6">Lacks conserved residue(s) required for the propagation of feature annotation.</text>
</comment>
<keyword evidence="5 6" id="KW-0663">Pyridoxal phosphate</keyword>
<evidence type="ECO:0000256" key="5">
    <source>
        <dbReference type="ARBA" id="ARBA00022898"/>
    </source>
</evidence>
<keyword evidence="6" id="KW-0028">Amino-acid biosynthesis</keyword>
<dbReference type="EMBL" id="CP031555">
    <property type="protein sequence ID" value="AXO15021.1"/>
    <property type="molecule type" value="Genomic_DNA"/>
</dbReference>
<feature type="binding site" evidence="6">
    <location>
        <position position="124"/>
    </location>
    <ligand>
        <name>(6S)-5,6,7,8-tetrahydrofolate</name>
        <dbReference type="ChEBI" id="CHEBI:57453"/>
    </ligand>
</feature>
<evidence type="ECO:0000259" key="7">
    <source>
        <dbReference type="Pfam" id="PF00464"/>
    </source>
</evidence>
<dbReference type="PIRSF" id="PIRSF000412">
    <property type="entry name" value="SHMT"/>
    <property type="match status" value="1"/>
</dbReference>
<comment type="catalytic activity">
    <reaction evidence="6">
        <text>(6R)-5,10-methylene-5,6,7,8-tetrahydrofolate + glycine + H2O = (6S)-5,6,7,8-tetrahydrofolate + L-serine</text>
        <dbReference type="Rhea" id="RHEA:15481"/>
        <dbReference type="ChEBI" id="CHEBI:15377"/>
        <dbReference type="ChEBI" id="CHEBI:15636"/>
        <dbReference type="ChEBI" id="CHEBI:33384"/>
        <dbReference type="ChEBI" id="CHEBI:57305"/>
        <dbReference type="ChEBI" id="CHEBI:57453"/>
        <dbReference type="EC" id="2.1.2.1"/>
    </reaction>
</comment>
<dbReference type="PANTHER" id="PTHR11680:SF35">
    <property type="entry name" value="SERINE HYDROXYMETHYLTRANSFERASE 1"/>
    <property type="match status" value="1"/>
</dbReference>
<accession>A0ABM6XZ92</accession>
<proteinExistence type="inferred from homology"/>
<comment type="pathway">
    <text evidence="6">One-carbon metabolism; tetrahydrofolate interconversion.</text>
</comment>
<feature type="binding site" evidence="6">
    <location>
        <begin position="128"/>
        <end position="130"/>
    </location>
    <ligand>
        <name>(6S)-5,6,7,8-tetrahydrofolate</name>
        <dbReference type="ChEBI" id="CHEBI:57453"/>
    </ligand>
</feature>
<dbReference type="Pfam" id="PF00464">
    <property type="entry name" value="SHMT"/>
    <property type="match status" value="1"/>
</dbReference>
<comment type="pathway">
    <text evidence="6">Amino-acid biosynthesis; glycine biosynthesis; glycine from L-serine: step 1/1.</text>
</comment>
<comment type="function">
    <text evidence="6">Catalyzes the reversible interconversion of serine and glycine with tetrahydrofolate (THF) serving as the one-carbon carrier. This reaction serves as the major source of one-carbon groups required for the biosynthesis of purines, thymidylate, methionine, and other important biomolecules. Also exhibits THF-independent aldolase activity toward beta-hydroxyamino acids, producing glycine and aldehydes, via a retro-aldol mechanism.</text>
</comment>
<dbReference type="NCBIfam" id="NF000586">
    <property type="entry name" value="PRK00011.1"/>
    <property type="match status" value="1"/>
</dbReference>
<dbReference type="Gene3D" id="3.40.640.10">
    <property type="entry name" value="Type I PLP-dependent aspartate aminotransferase-like (Major domain)"/>
    <property type="match status" value="1"/>
</dbReference>
<comment type="subcellular location">
    <subcellularLocation>
        <location evidence="6">Cytoplasm</location>
    </subcellularLocation>
</comment>
<evidence type="ECO:0000313" key="8">
    <source>
        <dbReference type="EMBL" id="AXO15021.1"/>
    </source>
</evidence>
<comment type="cofactor">
    <cofactor evidence="1 6">
        <name>pyridoxal 5'-phosphate</name>
        <dbReference type="ChEBI" id="CHEBI:597326"/>
    </cofactor>
</comment>